<dbReference type="FunFam" id="4.10.1000.10:FF:000008">
    <property type="entry name" value="zinc finger CCCH domain-containing protein 3"/>
    <property type="match status" value="1"/>
</dbReference>
<evidence type="ECO:0000313" key="10">
    <source>
        <dbReference type="Proteomes" id="UP001443914"/>
    </source>
</evidence>
<keyword evidence="1 6" id="KW-0479">Metal-binding</keyword>
<evidence type="ECO:0000256" key="5">
    <source>
        <dbReference type="ARBA" id="ARBA00023125"/>
    </source>
</evidence>
<feature type="region of interest" description="Disordered" evidence="7">
    <location>
        <begin position="457"/>
        <end position="532"/>
    </location>
</feature>
<sequence length="1951" mass="216932">MDHHHRINHLQRHHYDTHHRLHHHDHPPLHLRHPPFPLPPPPPSRVSPLSPFLPTSSNHQHRRPEVSFVDSPLHHHHHHRPHHVYDDRSPVHHLTQFREGFDDFSSAVDRRRFDFVESRVPPLSPVFHRQVDFHDCLSPPLPPPPFIDYFDRFSRDVRSPRFTDEFDVDNRFRLDENRRNYGVVDRDELHGVRFYDERSSVVVVERDELRHNVMYDDWRSMDDFEREELLRRRIDERRRITDDLEREEFLRHRDMVVRDELLCDRIGDEWRIMNDGVLHDSYRSEVSRRGSENILGGNDFIDIRPIWDEKVPMNLVSRSGLDARSDVMHPPFEFRGREIEGEKKFSELDEEQVNYRLRVEQGRRESVKTREELKECYDHSPKNYSSRKKSAFLRLQPAMQDTKPFRTTSSPRKGKGTDIESLGHRSNEAGVESPIDLDVSFKANALLTKAVIGAPSNSKADTKIVSESPLKARRARNRGTNSPVTKKDEKQSGDQVRVSPILMKVGIRKVAEVPDNNSKSSSSERSGLSAGDTTCSVASLEGEVLSKADKRAGFCKASLPGDKRKRKAVNLISCFSAAVPTNLDTRVDVDKSVSSPSGVSMSDAPGSLKPGCVQDQPHMSILDDAITKSVEKCSSDIDFEKAGGQNEGPTLTVSVGDNVRNFDVCDGRMDSLDALATSDSITCDINVHKPCGLSSKYDIIGEQCRDGDDDNESVRHSVDEMKLLCSRSVDVSDGDIVRTDCMKIITISDIEVTNGIQEQGSTCAGSILVNEARKRRKLSQKACVLIGGNLGHLAPPSVKDDIFLLDRKRKVGVDVCDIDSKENPCNCCKERKSKTVHSVFIDTSVSESCDLCSSANALKSLPSEHLYSIDYSEQPAGVHKSSNSLLLPEDVVGEATTSLLTVANALGNCPKAEVEHKGSHSSVEEIVQSSYVAESKYNKKDDDNLIGASKSNGNELIRPDSVDELAKNCRNSGGHWIRPNHAVGLNDEPLVTDMECESNITVERNLAMLSDCPFSCAAPTQEMASSNLVMMTKPSKLNSIPVFSQVTNSDDKVGGDDKKSESLKSVKALISQSNIVCGRFQKNAKPGNSAAPSNLPVTRKAASIPSKYANKGASVSSSISRQFSWRNEVTLGKTTISSGQASPVATFSKKKLVSIPAKPRTWHRTLAASSTIVKKPSSSPAPPQRLPNGKSLGVQDTSYVRKGNSLVRNSASSTTALGPHANNSSILEKSIDINKNGTVKGSGVNKSTVLSGCLITGGRLAPVDIPRKPPLSCTEKTSDCKIAHIGECRSPPQVERFEKMDDSVALKTTESGLSLFGNPEIVLDRSFEVAANLSDGVVQASNVKKVVYIKRKANQLIAASTSPELSGRIVDNKSGLSSDNSYYKRRKHQLIRASSESNIQKMVSAVDDSSNSRMQRAFNAYSRRSASKRQSSRVKSSKVSLVWKLGDAKSSDKGSAPLRSKQLLSHLLPWKRTTYRRSVWRASASTSDCSSLIKTRKLFTSRNQAVVYVRSGRGFSLKRSKVISLAGSLKWSKSMEKRSKKIDAEATLAVAVSDSTAKQKAGASCVSSETGIKKLPPHKSVHGLKLRRGERIFRIGLFRYRMDPSRRTLQRISDEEAPDSTPSKTENYANKSYMPKRLLIGSDEYVRIGNGNQLVRDPKRRTRILASEKVRWSLHTARLRLAKKRRFCQFFTRFGRCNKGEGKCPYIHDSSKITVCTKFLKGLCVDPNCKLTHKVIPDRMPDCSFYLQGSCSNESCPYRHVNVDPKASICESFSRGYCSEGNECRKKHSYLCPEFEATGSCPQGSKCKLYHPKKGMSKKGKISEDQRNIRGRYFDPGLAVTVAEPENESAILEKDVSPMNYGVISKGEDFGDYISLDVSDDEEGESVCPSNDVNCLSEFVAPMNSDALSGADFADFINLDDEATENKCLNKEVMYLSEFDALTYLSDDVDE</sequence>
<dbReference type="Proteomes" id="UP001443914">
    <property type="component" value="Unassembled WGS sequence"/>
</dbReference>
<proteinExistence type="predicted"/>
<dbReference type="Gene3D" id="4.10.1000.10">
    <property type="entry name" value="Zinc finger, CCCH-type"/>
    <property type="match status" value="2"/>
</dbReference>
<reference evidence="9" key="1">
    <citation type="submission" date="2024-03" db="EMBL/GenBank/DDBJ databases">
        <title>WGS assembly of Saponaria officinalis var. Norfolk2.</title>
        <authorList>
            <person name="Jenkins J."/>
            <person name="Shu S."/>
            <person name="Grimwood J."/>
            <person name="Barry K."/>
            <person name="Goodstein D."/>
            <person name="Schmutz J."/>
            <person name="Leebens-Mack J."/>
            <person name="Osbourn A."/>
        </authorList>
    </citation>
    <scope>NUCLEOTIDE SEQUENCE [LARGE SCALE GENOMIC DNA]</scope>
    <source>
        <strain evidence="9">JIC</strain>
    </source>
</reference>
<dbReference type="SMART" id="SM00356">
    <property type="entry name" value="ZnF_C3H1"/>
    <property type="match status" value="5"/>
</dbReference>
<feature type="compositionally biased region" description="Basic residues" evidence="7">
    <location>
        <begin position="1"/>
        <end position="33"/>
    </location>
</feature>
<feature type="region of interest" description="Disordered" evidence="7">
    <location>
        <begin position="1169"/>
        <end position="1195"/>
    </location>
</feature>
<feature type="domain" description="C3H1-type" evidence="8">
    <location>
        <begin position="1764"/>
        <end position="1791"/>
    </location>
</feature>
<organism evidence="9 10">
    <name type="scientific">Saponaria officinalis</name>
    <name type="common">Common soapwort</name>
    <name type="synonym">Lychnis saponaria</name>
    <dbReference type="NCBI Taxonomy" id="3572"/>
    <lineage>
        <taxon>Eukaryota</taxon>
        <taxon>Viridiplantae</taxon>
        <taxon>Streptophyta</taxon>
        <taxon>Embryophyta</taxon>
        <taxon>Tracheophyta</taxon>
        <taxon>Spermatophyta</taxon>
        <taxon>Magnoliopsida</taxon>
        <taxon>eudicotyledons</taxon>
        <taxon>Gunneridae</taxon>
        <taxon>Pentapetalae</taxon>
        <taxon>Caryophyllales</taxon>
        <taxon>Caryophyllaceae</taxon>
        <taxon>Caryophylleae</taxon>
        <taxon>Saponaria</taxon>
    </lineage>
</organism>
<dbReference type="FunFam" id="4.10.1000.10:FF:000022">
    <property type="entry name" value="Zinc finger CCCH domain-containing protein 7"/>
    <property type="match status" value="1"/>
</dbReference>
<feature type="compositionally biased region" description="Basic and acidic residues" evidence="7">
    <location>
        <begin position="415"/>
        <end position="427"/>
    </location>
</feature>
<feature type="region of interest" description="Disordered" evidence="7">
    <location>
        <begin position="1"/>
        <end position="63"/>
    </location>
</feature>
<gene>
    <name evidence="9" type="ORF">RND81_02G088700</name>
</gene>
<keyword evidence="5" id="KW-0238">DNA-binding</keyword>
<feature type="zinc finger region" description="C3H1-type" evidence="6">
    <location>
        <begin position="1764"/>
        <end position="1791"/>
    </location>
</feature>
<comment type="caution">
    <text evidence="9">The sequence shown here is derived from an EMBL/GenBank/DDBJ whole genome shotgun (WGS) entry which is preliminary data.</text>
</comment>
<dbReference type="InterPro" id="IPR000571">
    <property type="entry name" value="Znf_CCCH"/>
</dbReference>
<feature type="region of interest" description="Disordered" evidence="7">
    <location>
        <begin position="402"/>
        <end position="427"/>
    </location>
</feature>
<dbReference type="GO" id="GO:0003677">
    <property type="term" value="F:DNA binding"/>
    <property type="evidence" value="ECO:0007669"/>
    <property type="project" value="UniProtKB-KW"/>
</dbReference>
<evidence type="ECO:0000259" key="8">
    <source>
        <dbReference type="PROSITE" id="PS50103"/>
    </source>
</evidence>
<evidence type="ECO:0000256" key="6">
    <source>
        <dbReference type="PROSITE-ProRule" id="PRU00723"/>
    </source>
</evidence>
<evidence type="ECO:0000256" key="2">
    <source>
        <dbReference type="ARBA" id="ARBA00022737"/>
    </source>
</evidence>
<dbReference type="PANTHER" id="PTHR46156">
    <property type="entry name" value="CCCH ZINGC FINGER"/>
    <property type="match status" value="1"/>
</dbReference>
<feature type="domain" description="C3H1-type" evidence="8">
    <location>
        <begin position="1792"/>
        <end position="1814"/>
    </location>
</feature>
<keyword evidence="10" id="KW-1185">Reference proteome</keyword>
<feature type="zinc finger region" description="C3H1-type" evidence="6">
    <location>
        <begin position="1737"/>
        <end position="1763"/>
    </location>
</feature>
<feature type="compositionally biased region" description="Polar residues" evidence="7">
    <location>
        <begin position="1169"/>
        <end position="1178"/>
    </location>
</feature>
<evidence type="ECO:0000256" key="4">
    <source>
        <dbReference type="ARBA" id="ARBA00022833"/>
    </source>
</evidence>
<evidence type="ECO:0000256" key="7">
    <source>
        <dbReference type="SAM" id="MobiDB-lite"/>
    </source>
</evidence>
<dbReference type="GO" id="GO:0005634">
    <property type="term" value="C:nucleus"/>
    <property type="evidence" value="ECO:0007669"/>
    <property type="project" value="TreeGrafter"/>
</dbReference>
<keyword evidence="2" id="KW-0677">Repeat</keyword>
<dbReference type="PANTHER" id="PTHR46156:SF1">
    <property type="entry name" value="ZINC FINGER CCCH DOMAIN-CONTAINING PROTEIN 3"/>
    <property type="match status" value="1"/>
</dbReference>
<feature type="domain" description="C3H1-type" evidence="8">
    <location>
        <begin position="1737"/>
        <end position="1763"/>
    </location>
</feature>
<dbReference type="EMBL" id="JBDFQZ010000002">
    <property type="protein sequence ID" value="KAK9748895.1"/>
    <property type="molecule type" value="Genomic_DNA"/>
</dbReference>
<accession>A0AAW1MLM5</accession>
<keyword evidence="4 6" id="KW-0862">Zinc</keyword>
<evidence type="ECO:0000256" key="1">
    <source>
        <dbReference type="ARBA" id="ARBA00022723"/>
    </source>
</evidence>
<evidence type="ECO:0000313" key="9">
    <source>
        <dbReference type="EMBL" id="KAK9748895.1"/>
    </source>
</evidence>
<name>A0AAW1MLM5_SAPOF</name>
<feature type="zinc finger region" description="C3H1-type" evidence="6">
    <location>
        <begin position="1682"/>
        <end position="1711"/>
    </location>
</feature>
<evidence type="ECO:0000256" key="3">
    <source>
        <dbReference type="ARBA" id="ARBA00022771"/>
    </source>
</evidence>
<feature type="compositionally biased region" description="Low complexity" evidence="7">
    <location>
        <begin position="518"/>
        <end position="529"/>
    </location>
</feature>
<feature type="zinc finger region" description="C3H1-type" evidence="6">
    <location>
        <begin position="1792"/>
        <end position="1814"/>
    </location>
</feature>
<feature type="domain" description="C3H1-type" evidence="8">
    <location>
        <begin position="1682"/>
        <end position="1711"/>
    </location>
</feature>
<dbReference type="PROSITE" id="PS50103">
    <property type="entry name" value="ZF_C3H1"/>
    <property type="match status" value="4"/>
</dbReference>
<protein>
    <recommendedName>
        <fullName evidence="8">C3H1-type domain-containing protein</fullName>
    </recommendedName>
</protein>
<feature type="compositionally biased region" description="Pro residues" evidence="7">
    <location>
        <begin position="34"/>
        <end position="45"/>
    </location>
</feature>
<keyword evidence="3 6" id="KW-0863">Zinc-finger</keyword>
<dbReference type="GO" id="GO:0008270">
    <property type="term" value="F:zinc ion binding"/>
    <property type="evidence" value="ECO:0007669"/>
    <property type="project" value="UniProtKB-KW"/>
</dbReference>